<reference evidence="3 4" key="1">
    <citation type="submission" date="2023-01" db="EMBL/GenBank/DDBJ databases">
        <title>Analysis of 21 Apiospora genomes using comparative genomics revels a genus with tremendous synthesis potential of carbohydrate active enzymes and secondary metabolites.</title>
        <authorList>
            <person name="Sorensen T."/>
        </authorList>
    </citation>
    <scope>NUCLEOTIDE SEQUENCE [LARGE SCALE GENOMIC DNA]</scope>
    <source>
        <strain evidence="3 4">CBS 24483</strain>
    </source>
</reference>
<feature type="compositionally biased region" description="Polar residues" evidence="1">
    <location>
        <begin position="106"/>
        <end position="119"/>
    </location>
</feature>
<feature type="compositionally biased region" description="Polar residues" evidence="1">
    <location>
        <begin position="423"/>
        <end position="438"/>
    </location>
</feature>
<dbReference type="PANTHER" id="PTHR46100">
    <property type="entry name" value="IMP2'P"/>
    <property type="match status" value="1"/>
</dbReference>
<sequence length="729" mass="78297">MAGRMTMSLEAALEEERQEIENLIMQQARGPPAGARSPSPYMSPRSPGRSMLDVVSEGVPTSGNASTRSPPQPAFRSMLDVGAPAGVPVRSMLDIATPPPGASRSPIPSSAQTSPTLSSHRAPLASSGVHHRSASDAASRPVADFGPRSPALSRTNDITAAYQFSDIYATNVGQSQPIRRTGAGPSIPRSSSIGEALRGADLSNLVLPGEGRKPFSLKGKSKSKSPSNRFAMRSNSPGGSLLGGNSGGNRQSQGNIVLDKDGQAIDMSLAYRRLSDANLAYGGSNLSSYARKKTEAESHGRLAKTNMSPYGEILTDDDSDDDGLNSSDEEDERGRKLTTRADRNGKGEGKSAKSLLAAAEDERKSSNRSMVAPDTFILTGAVGKEVAAQPQYRSLFEPAITVTGPGGGKPTKPSKQGIHPATSFDQEPVSGQQTPNQDQENEDVTRIKSAQSMQLSLTPVISNPEAHRSIRIIYRGDYVRIQRDADDDHRRLRKYLVATDLSDESTHALEWAVGTVLRDGDTLIAIYCMDEEATGNADNGTNQVPDDPKSMREQAAAINAMAKSPKMPSSQVPSPSPFGFQRSSYIRSPNASANPSPAPSWRGKSKMEEDRERAALDITNRVSKLLRKTQLQVRVIVECIHCKSPKHLITEVIDLVNPTLVILGSRGRSALKGTLLGSFSNYLVTKSSVPVMVARKRLRKKSKYQPPPTKQINNLSNPSARSLQMARVD</sequence>
<proteinExistence type="predicted"/>
<feature type="domain" description="UspA" evidence="2">
    <location>
        <begin position="493"/>
        <end position="560"/>
    </location>
</feature>
<dbReference type="InterPro" id="IPR006016">
    <property type="entry name" value="UspA"/>
</dbReference>
<feature type="region of interest" description="Disordered" evidence="1">
    <location>
        <begin position="561"/>
        <end position="608"/>
    </location>
</feature>
<feature type="region of interest" description="Disordered" evidence="1">
    <location>
        <begin position="208"/>
        <end position="255"/>
    </location>
</feature>
<dbReference type="InterPro" id="IPR014729">
    <property type="entry name" value="Rossmann-like_a/b/a_fold"/>
</dbReference>
<feature type="region of interest" description="Disordered" evidence="1">
    <location>
        <begin position="28"/>
        <end position="79"/>
    </location>
</feature>
<organism evidence="3 4">
    <name type="scientific">Apiospora aurea</name>
    <dbReference type="NCBI Taxonomy" id="335848"/>
    <lineage>
        <taxon>Eukaryota</taxon>
        <taxon>Fungi</taxon>
        <taxon>Dikarya</taxon>
        <taxon>Ascomycota</taxon>
        <taxon>Pezizomycotina</taxon>
        <taxon>Sordariomycetes</taxon>
        <taxon>Xylariomycetidae</taxon>
        <taxon>Amphisphaeriales</taxon>
        <taxon>Apiosporaceae</taxon>
        <taxon>Apiospora</taxon>
    </lineage>
</organism>
<evidence type="ECO:0000313" key="3">
    <source>
        <dbReference type="EMBL" id="KAK7943111.1"/>
    </source>
</evidence>
<name>A0ABR1PZD4_9PEZI</name>
<feature type="compositionally biased region" description="Low complexity" evidence="1">
    <location>
        <begin position="36"/>
        <end position="50"/>
    </location>
</feature>
<protein>
    <recommendedName>
        <fullName evidence="2">UspA domain-containing protein</fullName>
    </recommendedName>
</protein>
<evidence type="ECO:0000256" key="1">
    <source>
        <dbReference type="SAM" id="MobiDB-lite"/>
    </source>
</evidence>
<feature type="region of interest" description="Disordered" evidence="1">
    <location>
        <begin position="290"/>
        <end position="367"/>
    </location>
</feature>
<keyword evidence="4" id="KW-1185">Reference proteome</keyword>
<dbReference type="GeneID" id="92081508"/>
<feature type="domain" description="UspA" evidence="2">
    <location>
        <begin position="596"/>
        <end position="695"/>
    </location>
</feature>
<feature type="compositionally biased region" description="Basic and acidic residues" evidence="1">
    <location>
        <begin position="332"/>
        <end position="351"/>
    </location>
</feature>
<feature type="compositionally biased region" description="Acidic residues" evidence="1">
    <location>
        <begin position="314"/>
        <end position="331"/>
    </location>
</feature>
<dbReference type="RefSeq" id="XP_066695142.1">
    <property type="nucleotide sequence ID" value="XM_066848446.1"/>
</dbReference>
<gene>
    <name evidence="3" type="ORF">PG986_012224</name>
</gene>
<feature type="region of interest" description="Disordered" evidence="1">
    <location>
        <begin position="399"/>
        <end position="443"/>
    </location>
</feature>
<feature type="compositionally biased region" description="Polar residues" evidence="1">
    <location>
        <begin position="59"/>
        <end position="69"/>
    </location>
</feature>
<feature type="compositionally biased region" description="Polar residues" evidence="1">
    <location>
        <begin position="710"/>
        <end position="722"/>
    </location>
</feature>
<dbReference type="InterPro" id="IPR006015">
    <property type="entry name" value="Universal_stress_UspA"/>
</dbReference>
<dbReference type="EMBL" id="JAQQWE010000008">
    <property type="protein sequence ID" value="KAK7943111.1"/>
    <property type="molecule type" value="Genomic_DNA"/>
</dbReference>
<accession>A0ABR1PZD4</accession>
<feature type="region of interest" description="Disordered" evidence="1">
    <location>
        <begin position="176"/>
        <end position="195"/>
    </location>
</feature>
<dbReference type="PRINTS" id="PR01438">
    <property type="entry name" value="UNVRSLSTRESS"/>
</dbReference>
<dbReference type="Pfam" id="PF00582">
    <property type="entry name" value="Usp"/>
    <property type="match status" value="2"/>
</dbReference>
<dbReference type="PANTHER" id="PTHR46100:SF4">
    <property type="entry name" value="USPA DOMAIN-CONTAINING PROTEIN"/>
    <property type="match status" value="1"/>
</dbReference>
<dbReference type="Proteomes" id="UP001391051">
    <property type="component" value="Unassembled WGS sequence"/>
</dbReference>
<evidence type="ECO:0000313" key="4">
    <source>
        <dbReference type="Proteomes" id="UP001391051"/>
    </source>
</evidence>
<feature type="region of interest" description="Disordered" evidence="1">
    <location>
        <begin position="91"/>
        <end position="153"/>
    </location>
</feature>
<feature type="region of interest" description="Disordered" evidence="1">
    <location>
        <begin position="698"/>
        <end position="729"/>
    </location>
</feature>
<dbReference type="SUPFAM" id="SSF52402">
    <property type="entry name" value="Adenine nucleotide alpha hydrolases-like"/>
    <property type="match status" value="1"/>
</dbReference>
<dbReference type="CDD" id="cd23659">
    <property type="entry name" value="USP_At3g01520-like"/>
    <property type="match status" value="1"/>
</dbReference>
<dbReference type="Gene3D" id="3.40.50.620">
    <property type="entry name" value="HUPs"/>
    <property type="match status" value="1"/>
</dbReference>
<evidence type="ECO:0000259" key="2">
    <source>
        <dbReference type="Pfam" id="PF00582"/>
    </source>
</evidence>
<comment type="caution">
    <text evidence="3">The sequence shown here is derived from an EMBL/GenBank/DDBJ whole genome shotgun (WGS) entry which is preliminary data.</text>
</comment>